<dbReference type="Proteomes" id="UP000198417">
    <property type="component" value="Unassembled WGS sequence"/>
</dbReference>
<sequence length="49" mass="5755">MSETNSPTFTFVKDGVFYFSRRIPSELQSHYTAPRIAYWLRTKSAKLPK</sequence>
<evidence type="ECO:0000313" key="3">
    <source>
        <dbReference type="Proteomes" id="UP000198417"/>
    </source>
</evidence>
<dbReference type="Pfam" id="PF20172">
    <property type="entry name" value="DUF6538"/>
    <property type="match status" value="1"/>
</dbReference>
<organism evidence="2 3">
    <name type="scientific">Puniceibacterium sediminis</name>
    <dbReference type="NCBI Taxonomy" id="1608407"/>
    <lineage>
        <taxon>Bacteria</taxon>
        <taxon>Pseudomonadati</taxon>
        <taxon>Pseudomonadota</taxon>
        <taxon>Alphaproteobacteria</taxon>
        <taxon>Rhodobacterales</taxon>
        <taxon>Paracoccaceae</taxon>
        <taxon>Puniceibacterium</taxon>
    </lineage>
</organism>
<feature type="domain" description="DUF6538" evidence="1">
    <location>
        <begin position="11"/>
        <end position="46"/>
    </location>
</feature>
<dbReference type="AlphaFoldDB" id="A0A238XM65"/>
<evidence type="ECO:0000259" key="1">
    <source>
        <dbReference type="Pfam" id="PF20172"/>
    </source>
</evidence>
<dbReference type="InterPro" id="IPR046668">
    <property type="entry name" value="DUF6538"/>
</dbReference>
<protein>
    <recommendedName>
        <fullName evidence="1">DUF6538 domain-containing protein</fullName>
    </recommendedName>
</protein>
<gene>
    <name evidence="2" type="ORF">SAMN06265370_11214</name>
</gene>
<name>A0A238XM65_9RHOB</name>
<accession>A0A238XM65</accession>
<dbReference type="RefSeq" id="WP_342745309.1">
    <property type="nucleotide sequence ID" value="NZ_FZNN01000012.1"/>
</dbReference>
<evidence type="ECO:0000313" key="2">
    <source>
        <dbReference type="EMBL" id="SNR59671.1"/>
    </source>
</evidence>
<proteinExistence type="predicted"/>
<keyword evidence="3" id="KW-1185">Reference proteome</keyword>
<dbReference type="EMBL" id="FZNN01000012">
    <property type="protein sequence ID" value="SNR59671.1"/>
    <property type="molecule type" value="Genomic_DNA"/>
</dbReference>
<reference evidence="2 3" key="1">
    <citation type="submission" date="2017-06" db="EMBL/GenBank/DDBJ databases">
        <authorList>
            <person name="Kim H.J."/>
            <person name="Triplett B.A."/>
        </authorList>
    </citation>
    <scope>NUCLEOTIDE SEQUENCE [LARGE SCALE GENOMIC DNA]</scope>
    <source>
        <strain evidence="2 3">DSM 29052</strain>
    </source>
</reference>